<name>A0AAD6LG00_9ROSI</name>
<dbReference type="AlphaFoldDB" id="A0AAD6LG00"/>
<sequence>MRVDKSRRRADEQKTLDRRFNSKHKESITVASILPSVQFVDPSVLPSVDPSILPID</sequence>
<gene>
    <name evidence="1" type="ORF">NC653_037434</name>
</gene>
<evidence type="ECO:0000313" key="2">
    <source>
        <dbReference type="Proteomes" id="UP001164929"/>
    </source>
</evidence>
<organism evidence="1 2">
    <name type="scientific">Populus alba x Populus x berolinensis</name>
    <dbReference type="NCBI Taxonomy" id="444605"/>
    <lineage>
        <taxon>Eukaryota</taxon>
        <taxon>Viridiplantae</taxon>
        <taxon>Streptophyta</taxon>
        <taxon>Embryophyta</taxon>
        <taxon>Tracheophyta</taxon>
        <taxon>Spermatophyta</taxon>
        <taxon>Magnoliopsida</taxon>
        <taxon>eudicotyledons</taxon>
        <taxon>Gunneridae</taxon>
        <taxon>Pentapetalae</taxon>
        <taxon>rosids</taxon>
        <taxon>fabids</taxon>
        <taxon>Malpighiales</taxon>
        <taxon>Salicaceae</taxon>
        <taxon>Saliceae</taxon>
        <taxon>Populus</taxon>
    </lineage>
</organism>
<dbReference type="EMBL" id="JAQIZT010000017">
    <property type="protein sequence ID" value="KAJ6959133.1"/>
    <property type="molecule type" value="Genomic_DNA"/>
</dbReference>
<reference evidence="1" key="1">
    <citation type="journal article" date="2023" name="Mol. Ecol. Resour.">
        <title>Chromosome-level genome assembly of a triploid poplar Populus alba 'Berolinensis'.</title>
        <authorList>
            <person name="Chen S."/>
            <person name="Yu Y."/>
            <person name="Wang X."/>
            <person name="Wang S."/>
            <person name="Zhang T."/>
            <person name="Zhou Y."/>
            <person name="He R."/>
            <person name="Meng N."/>
            <person name="Wang Y."/>
            <person name="Liu W."/>
            <person name="Liu Z."/>
            <person name="Liu J."/>
            <person name="Guo Q."/>
            <person name="Huang H."/>
            <person name="Sederoff R.R."/>
            <person name="Wang G."/>
            <person name="Qu G."/>
            <person name="Chen S."/>
        </authorList>
    </citation>
    <scope>NUCLEOTIDE SEQUENCE</scope>
    <source>
        <strain evidence="1">SC-2020</strain>
    </source>
</reference>
<comment type="caution">
    <text evidence="1">The sequence shown here is derived from an EMBL/GenBank/DDBJ whole genome shotgun (WGS) entry which is preliminary data.</text>
</comment>
<proteinExistence type="predicted"/>
<protein>
    <submittedName>
        <fullName evidence="1">Uncharacterized protein</fullName>
    </submittedName>
</protein>
<evidence type="ECO:0000313" key="1">
    <source>
        <dbReference type="EMBL" id="KAJ6959133.1"/>
    </source>
</evidence>
<keyword evidence="2" id="KW-1185">Reference proteome</keyword>
<accession>A0AAD6LG00</accession>
<dbReference type="Proteomes" id="UP001164929">
    <property type="component" value="Chromosome 17"/>
</dbReference>